<name>A0A150J1V7_9EURY</name>
<proteinExistence type="predicted"/>
<evidence type="ECO:0000313" key="2">
    <source>
        <dbReference type="Proteomes" id="UP000075398"/>
    </source>
</evidence>
<evidence type="ECO:0000313" key="1">
    <source>
        <dbReference type="EMBL" id="KYC51212.1"/>
    </source>
</evidence>
<dbReference type="EMBL" id="LNGC01000062">
    <property type="protein sequence ID" value="KYC51212.1"/>
    <property type="molecule type" value="Genomic_DNA"/>
</dbReference>
<organism evidence="1 2">
    <name type="scientific">Candidatus Methanofastidiosum methylothiophilum</name>
    <dbReference type="NCBI Taxonomy" id="1705564"/>
    <lineage>
        <taxon>Archaea</taxon>
        <taxon>Methanobacteriati</taxon>
        <taxon>Methanobacteriota</taxon>
        <taxon>Stenosarchaea group</taxon>
        <taxon>Candidatus Methanofastidiosia</taxon>
        <taxon>Candidatus Methanofastidiosales</taxon>
        <taxon>Candidatus Methanofastidiosaceae</taxon>
        <taxon>Candidatus Methanofastidiosum</taxon>
    </lineage>
</organism>
<dbReference type="Proteomes" id="UP000075398">
    <property type="component" value="Unassembled WGS sequence"/>
</dbReference>
<dbReference type="AlphaFoldDB" id="A0A150J1V7"/>
<protein>
    <submittedName>
        <fullName evidence="1">Uncharacterized protein</fullName>
    </submittedName>
</protein>
<comment type="caution">
    <text evidence="1">The sequence shown here is derived from an EMBL/GenBank/DDBJ whole genome shotgun (WGS) entry which is preliminary data.</text>
</comment>
<sequence length="145" mass="14973">MGVVLGEDQRLRDLGAAGKELGKQPVAERADDGADLVRGDDRAVELLPGVNQVVVEQLPAGPAGELVAAVYVEAGLDPAALFGDAGPDAVDVVADVDAVGDRPLVAVFHHQVLVEEAEGLLRGRGGEADEEGVEVLQHLAPEMVD</sequence>
<accession>A0A150J1V7</accession>
<gene>
    <name evidence="1" type="ORF">AMQ22_01348</name>
</gene>
<reference evidence="1 2" key="1">
    <citation type="journal article" date="2016" name="ISME J.">
        <title>Chasing the elusive Euryarchaeota class WSA2: genomes reveal a uniquely fastidious methyl-reducing methanogen.</title>
        <authorList>
            <person name="Nobu M.K."/>
            <person name="Narihiro T."/>
            <person name="Kuroda K."/>
            <person name="Mei R."/>
            <person name="Liu W.T."/>
        </authorList>
    </citation>
    <scope>NUCLEOTIDE SEQUENCE [LARGE SCALE GENOMIC DNA]</scope>
    <source>
        <strain evidence="1">U1lsi0528_Bin055</strain>
    </source>
</reference>